<dbReference type="InterPro" id="IPR036047">
    <property type="entry name" value="F-box-like_dom_sf"/>
</dbReference>
<dbReference type="PROSITE" id="PS50181">
    <property type="entry name" value="FBOX"/>
    <property type="match status" value="1"/>
</dbReference>
<proteinExistence type="predicted"/>
<protein>
    <recommendedName>
        <fullName evidence="1">F-box domain-containing protein</fullName>
    </recommendedName>
</protein>
<accession>A0AAD6U4C8</accession>
<comment type="caution">
    <text evidence="2">The sequence shown here is derived from an EMBL/GenBank/DDBJ whole genome shotgun (WGS) entry which is preliminary data.</text>
</comment>
<gene>
    <name evidence="2" type="ORF">B0H15DRAFT_840863</name>
</gene>
<feature type="domain" description="F-box" evidence="1">
    <location>
        <begin position="3"/>
        <end position="48"/>
    </location>
</feature>
<dbReference type="SUPFAM" id="SSF81383">
    <property type="entry name" value="F-box domain"/>
    <property type="match status" value="1"/>
</dbReference>
<keyword evidence="3" id="KW-1185">Reference proteome</keyword>
<evidence type="ECO:0000313" key="3">
    <source>
        <dbReference type="Proteomes" id="UP001222325"/>
    </source>
</evidence>
<evidence type="ECO:0000259" key="1">
    <source>
        <dbReference type="PROSITE" id="PS50181"/>
    </source>
</evidence>
<dbReference type="Pfam" id="PF00646">
    <property type="entry name" value="F-box"/>
    <property type="match status" value="1"/>
</dbReference>
<reference evidence="2" key="1">
    <citation type="submission" date="2023-03" db="EMBL/GenBank/DDBJ databases">
        <title>Massive genome expansion in bonnet fungi (Mycena s.s.) driven by repeated elements and novel gene families across ecological guilds.</title>
        <authorList>
            <consortium name="Lawrence Berkeley National Laboratory"/>
            <person name="Harder C.B."/>
            <person name="Miyauchi S."/>
            <person name="Viragh M."/>
            <person name="Kuo A."/>
            <person name="Thoen E."/>
            <person name="Andreopoulos B."/>
            <person name="Lu D."/>
            <person name="Skrede I."/>
            <person name="Drula E."/>
            <person name="Henrissat B."/>
            <person name="Morin E."/>
            <person name="Kohler A."/>
            <person name="Barry K."/>
            <person name="LaButti K."/>
            <person name="Morin E."/>
            <person name="Salamov A."/>
            <person name="Lipzen A."/>
            <person name="Mereny Z."/>
            <person name="Hegedus B."/>
            <person name="Baldrian P."/>
            <person name="Stursova M."/>
            <person name="Weitz H."/>
            <person name="Taylor A."/>
            <person name="Grigoriev I.V."/>
            <person name="Nagy L.G."/>
            <person name="Martin F."/>
            <person name="Kauserud H."/>
        </authorList>
    </citation>
    <scope>NUCLEOTIDE SEQUENCE</scope>
    <source>
        <strain evidence="2">CBHHK173m</strain>
    </source>
</reference>
<dbReference type="AlphaFoldDB" id="A0AAD6U4C8"/>
<dbReference type="InterPro" id="IPR032675">
    <property type="entry name" value="LRR_dom_sf"/>
</dbReference>
<dbReference type="SUPFAM" id="SSF52058">
    <property type="entry name" value="L domain-like"/>
    <property type="match status" value="1"/>
</dbReference>
<dbReference type="EMBL" id="JARJCN010000025">
    <property type="protein sequence ID" value="KAJ7088820.1"/>
    <property type="molecule type" value="Genomic_DNA"/>
</dbReference>
<dbReference type="InterPro" id="IPR001810">
    <property type="entry name" value="F-box_dom"/>
</dbReference>
<name>A0AAD6U4C8_9AGAR</name>
<dbReference type="Proteomes" id="UP001222325">
    <property type="component" value="Unassembled WGS sequence"/>
</dbReference>
<organism evidence="2 3">
    <name type="scientific">Mycena belliarum</name>
    <dbReference type="NCBI Taxonomy" id="1033014"/>
    <lineage>
        <taxon>Eukaryota</taxon>
        <taxon>Fungi</taxon>
        <taxon>Dikarya</taxon>
        <taxon>Basidiomycota</taxon>
        <taxon>Agaricomycotina</taxon>
        <taxon>Agaricomycetes</taxon>
        <taxon>Agaricomycetidae</taxon>
        <taxon>Agaricales</taxon>
        <taxon>Marasmiineae</taxon>
        <taxon>Mycenaceae</taxon>
        <taxon>Mycena</taxon>
    </lineage>
</organism>
<evidence type="ECO:0000313" key="2">
    <source>
        <dbReference type="EMBL" id="KAJ7088820.1"/>
    </source>
</evidence>
<dbReference type="Gene3D" id="3.80.10.10">
    <property type="entry name" value="Ribonuclease Inhibitor"/>
    <property type="match status" value="1"/>
</dbReference>
<sequence length="465" mass="52380">MVGSRDARVPAELWDEAFRFLPRKDLLSLHKVSRPFHRISRPLLFRNLIFHPYAVDYDANELPRTVMLPGEAQLKRALRRLQFWASDSVAPFVQNCTLSPWNPSSDDAGEYTSCHDGQDVLAVFFKHLERFVNLKTLAFFYVEFYKTQFLAVLALPNLRSLQLEGCSFPESFPFSATSKLASLSLSYLLDPKGYHTGTFGLDMLLAALDTHNLNNLTVRRDAIANALFETLETGAICFPNLHTLRVAVSARTELKAFLRFPATRTLHFEQYGQGTFPRAGSTDAVLFPLLQSYRGPPELLAFLHPASTPAQLELQVASTPLLLNISQSFVKAARVTSLKLTIHCLQYFVLRPLLAQFTGLVDFVMTQRKYSKLDDNDFCCTSQNLFEELAAGSPFAPGIQSISIEWRLRDHCEYDKTVAAIQHAQASLTSAHPDLDYLALLASQCRYSWRREAGGHMVGGRMKAY</sequence>